<organism evidence="1 2">
    <name type="scientific">Actinia tenebrosa</name>
    <name type="common">Australian red waratah sea anemone</name>
    <dbReference type="NCBI Taxonomy" id="6105"/>
    <lineage>
        <taxon>Eukaryota</taxon>
        <taxon>Metazoa</taxon>
        <taxon>Cnidaria</taxon>
        <taxon>Anthozoa</taxon>
        <taxon>Hexacorallia</taxon>
        <taxon>Actiniaria</taxon>
        <taxon>Actiniidae</taxon>
        <taxon>Actinia</taxon>
    </lineage>
</organism>
<evidence type="ECO:0000313" key="2">
    <source>
        <dbReference type="RefSeq" id="XP_031561292.1"/>
    </source>
</evidence>
<protein>
    <submittedName>
        <fullName evidence="2">Uncharacterized protein LOC116297241</fullName>
    </submittedName>
</protein>
<reference evidence="2" key="1">
    <citation type="submission" date="2025-08" db="UniProtKB">
        <authorList>
            <consortium name="RefSeq"/>
        </authorList>
    </citation>
    <scope>IDENTIFICATION</scope>
    <source>
        <tissue evidence="2">Tentacle</tissue>
    </source>
</reference>
<keyword evidence="1" id="KW-1185">Reference proteome</keyword>
<proteinExistence type="predicted"/>
<gene>
    <name evidence="2" type="primary">LOC116297241</name>
</gene>
<dbReference type="RefSeq" id="XP_031561292.1">
    <property type="nucleotide sequence ID" value="XM_031705432.1"/>
</dbReference>
<evidence type="ECO:0000313" key="1">
    <source>
        <dbReference type="Proteomes" id="UP000515163"/>
    </source>
</evidence>
<dbReference type="InParanoid" id="A0A6P8I893"/>
<name>A0A6P8I893_ACTTE</name>
<accession>A0A6P8I893</accession>
<dbReference type="GeneID" id="116297241"/>
<dbReference type="Proteomes" id="UP000515163">
    <property type="component" value="Unplaced"/>
</dbReference>
<sequence length="248" mass="28272">MFSRPNFSKKCKKNKRKALVRVLEIDSSDHHEKEVRGFGVKTKTEENVHVFITSCSVLNSPLCHEGSKLVAERYCSQYPNHIHNENHRGEVDQVISSINYRVSIVFFKGHNDEEFLEIIEDDTLKNLIAKHDKLYAYAFEGKKVVQLTLDPRNGNKLKSVSKEGFQVKRAKGAPIIVYHPCSEKPMIAGILDIESEDGNLYPVFLTDKTMGKIISVYWLTTDLQDEGVTHSLLLRAVLQDTRLDCARP</sequence>
<dbReference type="AlphaFoldDB" id="A0A6P8I893"/>
<dbReference type="KEGG" id="aten:116297241"/>